<dbReference type="CDD" id="cd00093">
    <property type="entry name" value="HTH_XRE"/>
    <property type="match status" value="1"/>
</dbReference>
<dbReference type="Proteomes" id="UP000839515">
    <property type="component" value="Unassembled WGS sequence"/>
</dbReference>
<dbReference type="AlphaFoldDB" id="A0A3W0BZR6"/>
<accession>A0A3W0BZR6</accession>
<gene>
    <name evidence="1" type="ORF">ATP91_22760</name>
</gene>
<dbReference type="SUPFAM" id="SSF47413">
    <property type="entry name" value="lambda repressor-like DNA-binding domains"/>
    <property type="match status" value="1"/>
</dbReference>
<dbReference type="InterPro" id="IPR010982">
    <property type="entry name" value="Lambda_DNA-bd_dom_sf"/>
</dbReference>
<dbReference type="InterPro" id="IPR001387">
    <property type="entry name" value="Cro/C1-type_HTH"/>
</dbReference>
<evidence type="ECO:0000313" key="1">
    <source>
        <dbReference type="EMBL" id="MIT93066.1"/>
    </source>
</evidence>
<organism evidence="1">
    <name type="scientific">Salmonella enterica</name>
    <name type="common">Salmonella choleraesuis</name>
    <dbReference type="NCBI Taxonomy" id="28901"/>
    <lineage>
        <taxon>Bacteria</taxon>
        <taxon>Pseudomonadati</taxon>
        <taxon>Pseudomonadota</taxon>
        <taxon>Gammaproteobacteria</taxon>
        <taxon>Enterobacterales</taxon>
        <taxon>Enterobacteriaceae</taxon>
        <taxon>Salmonella</taxon>
    </lineage>
</organism>
<sequence length="67" mass="7743">MRIETDWFSIITDLERTGLTQREIADFVGVSKSTVNSWKQFNEPRYGSGAALIELWKSKIKGQEIEH</sequence>
<dbReference type="EMBL" id="RSTU01000026">
    <property type="protein sequence ID" value="MIT93066.1"/>
    <property type="molecule type" value="Genomic_DNA"/>
</dbReference>
<proteinExistence type="predicted"/>
<dbReference type="Pfam" id="PF13384">
    <property type="entry name" value="HTH_23"/>
    <property type="match status" value="1"/>
</dbReference>
<dbReference type="Gene3D" id="1.10.260.40">
    <property type="entry name" value="lambda repressor-like DNA-binding domains"/>
    <property type="match status" value="1"/>
</dbReference>
<name>A0A3W0BZR6_SALER</name>
<protein>
    <submittedName>
        <fullName evidence="1">Helix-turn-helix domain-containing protein</fullName>
    </submittedName>
</protein>
<dbReference type="GO" id="GO:0003677">
    <property type="term" value="F:DNA binding"/>
    <property type="evidence" value="ECO:0007669"/>
    <property type="project" value="InterPro"/>
</dbReference>
<comment type="caution">
    <text evidence="1">The sequence shown here is derived from an EMBL/GenBank/DDBJ whole genome shotgun (WGS) entry which is preliminary data.</text>
</comment>
<reference evidence="1" key="1">
    <citation type="submission" date="2018-08" db="EMBL/GenBank/DDBJ databases">
        <authorList>
            <consortium name="GenomeTrakr network: Whole genome sequencing for foodborne pathogen traceback"/>
        </authorList>
    </citation>
    <scope>NUCLEOTIDE SEQUENCE [LARGE SCALE GENOMIC DNA]</scope>
    <source>
        <strain evidence="1">CFSAN034428</strain>
    </source>
</reference>